<evidence type="ECO:0000313" key="1">
    <source>
        <dbReference type="EMBL" id="NHZ37950.1"/>
    </source>
</evidence>
<reference evidence="1 2" key="1">
    <citation type="submission" date="2019-09" db="EMBL/GenBank/DDBJ databases">
        <title>Taxonomy of Antarctic Massilia spp.: description of Massilia rubra sp. nov., Massilia aquatica sp. nov., Massilia mucilaginosa sp. nov., Massilia frigida sp. nov. isolated from streams, lakes and regoliths.</title>
        <authorList>
            <person name="Holochova P."/>
            <person name="Sedlacek I."/>
            <person name="Kralova S."/>
            <person name="Maslanova I."/>
            <person name="Busse H.-J."/>
            <person name="Stankova E."/>
            <person name="Vrbovska V."/>
            <person name="Kovarovic V."/>
            <person name="Bartak M."/>
            <person name="Svec P."/>
            <person name="Pantucek R."/>
        </authorList>
    </citation>
    <scope>NUCLEOTIDE SEQUENCE [LARGE SCALE GENOMIC DNA]</scope>
    <source>
        <strain evidence="1 2">CCM 8692</strain>
    </source>
</reference>
<dbReference type="Proteomes" id="UP000785613">
    <property type="component" value="Unassembled WGS sequence"/>
</dbReference>
<protein>
    <recommendedName>
        <fullName evidence="3">Beta-ketoacyl synthase N-terminal domain-containing protein</fullName>
    </recommendedName>
</protein>
<sequence>MTEPLALLRTGAVTSAGLNAPSTFAALRTRLNDFNDLPFIDPRGEPITAALVRLGREADRAPAIDKHGAMLARAIGECLDGLPHLDTQGIPLLLCVAEVTRPGRIAALDSVLRAGVEEALGRRFAAQSRVYAYGQAGAAMALNEAFDLARSHPFVLIAAVDSYASADTLLAMHRAGRVLSSVNTHGFIPGEAACALLVARPDQITQVAPRFSNRPSTAPAAPAATLFCTGLGIARELAVIGGAAPNRAIALSAAINTALGGLPADSGGVGLRISGQSSEDFYAKEFALAAARTNVSTTPLWMLADSLGETGAAAGLLALAWAYASAHKGYAPSYNMLCLMANDEGERSAALLSFGEFSA</sequence>
<dbReference type="RefSeq" id="WP_167232003.1">
    <property type="nucleotide sequence ID" value="NZ_VUYU01000036.1"/>
</dbReference>
<evidence type="ECO:0000313" key="2">
    <source>
        <dbReference type="Proteomes" id="UP000785613"/>
    </source>
</evidence>
<dbReference type="EMBL" id="VUYU01000036">
    <property type="protein sequence ID" value="NHZ37950.1"/>
    <property type="molecule type" value="Genomic_DNA"/>
</dbReference>
<name>A0ABX0M076_9BURK</name>
<comment type="caution">
    <text evidence="1">The sequence shown here is derived from an EMBL/GenBank/DDBJ whole genome shotgun (WGS) entry which is preliminary data.</text>
</comment>
<gene>
    <name evidence="1" type="ORF">F0185_30800</name>
</gene>
<accession>A0ABX0M076</accession>
<evidence type="ECO:0008006" key="3">
    <source>
        <dbReference type="Google" id="ProtNLM"/>
    </source>
</evidence>
<proteinExistence type="predicted"/>
<organism evidence="1 2">
    <name type="scientific">Massilia rubra</name>
    <dbReference type="NCBI Taxonomy" id="2607910"/>
    <lineage>
        <taxon>Bacteria</taxon>
        <taxon>Pseudomonadati</taxon>
        <taxon>Pseudomonadota</taxon>
        <taxon>Betaproteobacteria</taxon>
        <taxon>Burkholderiales</taxon>
        <taxon>Oxalobacteraceae</taxon>
        <taxon>Telluria group</taxon>
        <taxon>Massilia</taxon>
    </lineage>
</organism>
<keyword evidence="2" id="KW-1185">Reference proteome</keyword>